<keyword evidence="1" id="KW-0472">Membrane</keyword>
<dbReference type="OrthoDB" id="9788195at2"/>
<dbReference type="PANTHER" id="PTHR36833">
    <property type="entry name" value="SLR0610 PROTEIN-RELATED"/>
    <property type="match status" value="1"/>
</dbReference>
<feature type="transmembrane region" description="Helical" evidence="1">
    <location>
        <begin position="83"/>
        <end position="100"/>
    </location>
</feature>
<keyword evidence="1" id="KW-0812">Transmembrane</keyword>
<sequence>MGQQRPSSLPERLQWGLRVMRAYARIGWVRKSQFRWEFFNQVLMDSLFYVSSIATFTMLYALGDDSASGAVSLAGWSFADMKVFLGMTFVADALMMTFLGQQWHFGGDLKNGALDSFRVRPGPTAFLYFYQRFSPEGLTNLLIASGWLVYALSGVVGHQVSGWHVAWALPCAIGLIAFAQVFVSLFYCLVELWLMNSDLGQLSSQLFTTMGERPIDVYPSPMARFLLYVVPVAAVSWFPSSLVLGKLSGGFALAYPLVLVVFALIVVRIFRIGLRRYDSAMG</sequence>
<evidence type="ECO:0000256" key="1">
    <source>
        <dbReference type="SAM" id="Phobius"/>
    </source>
</evidence>
<dbReference type="EMBL" id="CP036434">
    <property type="protein sequence ID" value="QDV06989.1"/>
    <property type="molecule type" value="Genomic_DNA"/>
</dbReference>
<dbReference type="AlphaFoldDB" id="A0A518ESC1"/>
<evidence type="ECO:0008006" key="4">
    <source>
        <dbReference type="Google" id="ProtNLM"/>
    </source>
</evidence>
<feature type="transmembrane region" description="Helical" evidence="1">
    <location>
        <begin position="167"/>
        <end position="190"/>
    </location>
</feature>
<proteinExistence type="predicted"/>
<organism evidence="2 3">
    <name type="scientific">Saltatorellus ferox</name>
    <dbReference type="NCBI Taxonomy" id="2528018"/>
    <lineage>
        <taxon>Bacteria</taxon>
        <taxon>Pseudomonadati</taxon>
        <taxon>Planctomycetota</taxon>
        <taxon>Planctomycetia</taxon>
        <taxon>Planctomycetia incertae sedis</taxon>
        <taxon>Saltatorellus</taxon>
    </lineage>
</organism>
<name>A0A518ESC1_9BACT</name>
<reference evidence="2 3" key="1">
    <citation type="submission" date="2019-02" db="EMBL/GenBank/DDBJ databases">
        <title>Deep-cultivation of Planctomycetes and their phenomic and genomic characterization uncovers novel biology.</title>
        <authorList>
            <person name="Wiegand S."/>
            <person name="Jogler M."/>
            <person name="Boedeker C."/>
            <person name="Pinto D."/>
            <person name="Vollmers J."/>
            <person name="Rivas-Marin E."/>
            <person name="Kohn T."/>
            <person name="Peeters S.H."/>
            <person name="Heuer A."/>
            <person name="Rast P."/>
            <person name="Oberbeckmann S."/>
            <person name="Bunk B."/>
            <person name="Jeske O."/>
            <person name="Meyerdierks A."/>
            <person name="Storesund J.E."/>
            <person name="Kallscheuer N."/>
            <person name="Luecker S."/>
            <person name="Lage O.M."/>
            <person name="Pohl T."/>
            <person name="Merkel B.J."/>
            <person name="Hornburger P."/>
            <person name="Mueller R.-W."/>
            <person name="Bruemmer F."/>
            <person name="Labrenz M."/>
            <person name="Spormann A.M."/>
            <person name="Op den Camp H."/>
            <person name="Overmann J."/>
            <person name="Amann R."/>
            <person name="Jetten M.S.M."/>
            <person name="Mascher T."/>
            <person name="Medema M.H."/>
            <person name="Devos D.P."/>
            <person name="Kaster A.-K."/>
            <person name="Ovreas L."/>
            <person name="Rohde M."/>
            <person name="Galperin M.Y."/>
            <person name="Jogler C."/>
        </authorList>
    </citation>
    <scope>NUCLEOTIDE SEQUENCE [LARGE SCALE GENOMIC DNA]</scope>
    <source>
        <strain evidence="2 3">Poly30</strain>
    </source>
</reference>
<keyword evidence="1" id="KW-1133">Transmembrane helix</keyword>
<dbReference type="InterPro" id="IPR010390">
    <property type="entry name" value="ABC-2_transporter-like"/>
</dbReference>
<gene>
    <name evidence="2" type="ORF">Poly30_25080</name>
</gene>
<dbReference type="PANTHER" id="PTHR36833:SF1">
    <property type="entry name" value="INTEGRAL MEMBRANE TRANSPORT PROTEIN"/>
    <property type="match status" value="1"/>
</dbReference>
<feature type="transmembrane region" description="Helical" evidence="1">
    <location>
        <begin position="141"/>
        <end position="161"/>
    </location>
</feature>
<keyword evidence="3" id="KW-1185">Reference proteome</keyword>
<feature type="transmembrane region" description="Helical" evidence="1">
    <location>
        <begin position="250"/>
        <end position="270"/>
    </location>
</feature>
<feature type="transmembrane region" description="Helical" evidence="1">
    <location>
        <begin position="225"/>
        <end position="244"/>
    </location>
</feature>
<feature type="transmembrane region" description="Helical" evidence="1">
    <location>
        <begin position="42"/>
        <end position="63"/>
    </location>
</feature>
<dbReference type="Proteomes" id="UP000320390">
    <property type="component" value="Chromosome"/>
</dbReference>
<dbReference type="Pfam" id="PF06182">
    <property type="entry name" value="ABC2_membrane_6"/>
    <property type="match status" value="1"/>
</dbReference>
<evidence type="ECO:0000313" key="3">
    <source>
        <dbReference type="Proteomes" id="UP000320390"/>
    </source>
</evidence>
<evidence type="ECO:0000313" key="2">
    <source>
        <dbReference type="EMBL" id="QDV06989.1"/>
    </source>
</evidence>
<accession>A0A518ESC1</accession>
<protein>
    <recommendedName>
        <fullName evidence="4">ABC-2 family transporter protein</fullName>
    </recommendedName>
</protein>